<feature type="coiled-coil region" evidence="2">
    <location>
        <begin position="172"/>
        <end position="199"/>
    </location>
</feature>
<accession>A0A5E4MBU8</accession>
<evidence type="ECO:0000256" key="2">
    <source>
        <dbReference type="SAM" id="Coils"/>
    </source>
</evidence>
<evidence type="ECO:0000256" key="3">
    <source>
        <dbReference type="SAM" id="MobiDB-lite"/>
    </source>
</evidence>
<feature type="domain" description="Rubicon Homology" evidence="4">
    <location>
        <begin position="388"/>
        <end position="592"/>
    </location>
</feature>
<dbReference type="EMBL" id="CABPRJ010000497">
    <property type="protein sequence ID" value="VVC29738.1"/>
    <property type="molecule type" value="Genomic_DNA"/>
</dbReference>
<dbReference type="InterPro" id="IPR025258">
    <property type="entry name" value="RH_dom"/>
</dbReference>
<evidence type="ECO:0000256" key="1">
    <source>
        <dbReference type="ARBA" id="ARBA00023006"/>
    </source>
</evidence>
<evidence type="ECO:0000313" key="5">
    <source>
        <dbReference type="EMBL" id="VVC29738.1"/>
    </source>
</evidence>
<dbReference type="InterPro" id="IPR036280">
    <property type="entry name" value="Multihaem_cyt_sf"/>
</dbReference>
<protein>
    <recommendedName>
        <fullName evidence="4">Rubicon Homology domain-containing protein</fullName>
    </recommendedName>
</protein>
<gene>
    <name evidence="5" type="ORF">CINCED_3A006999</name>
</gene>
<sequence>MSFNTLLTDYTPEDYFDSTQFVKKSYISPPELLNIDYEQLLNDNVDLNDSDFLNENKLNISHSDLPKQINHRSKLFTLPLRILEESDHDDDTLSIISDESRTLIPYDEFPSSNYMRMSGLVPEYFPGQDLFRFLSSGQFVQANAELDRENAHFKISEAIISTIEQIKCNQKLNFSDKLIEESDEEINQLKQRIRWRRQKLEIEQMNTASSFSDYLTESTLTDQTMSSLTSSYCSTTSSLSTTTDDMDDFELDSESNCSVNSLFSNVDRIQSPGGCSMVTAESVALSLIRHITNKNNWLVDVNVQWLISEADAPQQILPLPSSWPVNPKEPEDLKGSSKLRGTNDWAPPRPQIIFTCHPSPMKKLMEHQNYRCAGCAMNVAVKYASKFRYCFYLGRYFCTGCHIDKKTVIPGRIIAKWDFSKYPVSSFSYALLEQIGFDPLFDIADLNSTLYKRARALDQVRSYRLQLYYIKDFIITCRYANRLKKLLDDLEAHIILKPDLYSIQNMLDVKNGELSKKLKNIIITCKMHITNCQLCQARGFICEMCTSEEILFPWDFTLVTRCVDCGTCYHKKCFNSRKVSICPRCPRMAMFKRADRDKDSQSPCTVPN</sequence>
<dbReference type="InterPro" id="IPR052428">
    <property type="entry name" value="Autophagy_HostDef_Reg"/>
</dbReference>
<keyword evidence="2" id="KW-0175">Coiled coil</keyword>
<dbReference type="PANTHER" id="PTHR45971:SF1">
    <property type="entry name" value="RUBICON, ISOFORM A"/>
    <property type="match status" value="1"/>
</dbReference>
<reference evidence="5 6" key="1">
    <citation type="submission" date="2019-08" db="EMBL/GenBank/DDBJ databases">
        <authorList>
            <person name="Alioto T."/>
            <person name="Alioto T."/>
            <person name="Gomez Garrido J."/>
        </authorList>
    </citation>
    <scope>NUCLEOTIDE SEQUENCE [LARGE SCALE GENOMIC DNA]</scope>
</reference>
<keyword evidence="6" id="KW-1185">Reference proteome</keyword>
<dbReference type="SMART" id="SM01175">
    <property type="entry name" value="DUF4206"/>
    <property type="match status" value="1"/>
</dbReference>
<dbReference type="SUPFAM" id="SSF48695">
    <property type="entry name" value="Multiheme cytochromes"/>
    <property type="match status" value="1"/>
</dbReference>
<dbReference type="GO" id="GO:0006914">
    <property type="term" value="P:autophagy"/>
    <property type="evidence" value="ECO:0007669"/>
    <property type="project" value="UniProtKB-KW"/>
</dbReference>
<name>A0A5E4MBU8_9HEMI</name>
<dbReference type="Pfam" id="PF21054">
    <property type="entry name" value="RUBC_PIKBD"/>
    <property type="match status" value="1"/>
</dbReference>
<evidence type="ECO:0000313" key="6">
    <source>
        <dbReference type="Proteomes" id="UP000325440"/>
    </source>
</evidence>
<evidence type="ECO:0000259" key="4">
    <source>
        <dbReference type="SMART" id="SM01175"/>
    </source>
</evidence>
<keyword evidence="1" id="KW-0072">Autophagy</keyword>
<dbReference type="Proteomes" id="UP000325440">
    <property type="component" value="Unassembled WGS sequence"/>
</dbReference>
<dbReference type="Pfam" id="PF13901">
    <property type="entry name" value="RH_dom"/>
    <property type="match status" value="1"/>
</dbReference>
<dbReference type="AlphaFoldDB" id="A0A5E4MBU8"/>
<dbReference type="PANTHER" id="PTHR45971">
    <property type="entry name" value="PHOX (PX) DOMAIN-CONTAINING PROTEIN"/>
    <property type="match status" value="1"/>
</dbReference>
<organism evidence="5 6">
    <name type="scientific">Cinara cedri</name>
    <dbReference type="NCBI Taxonomy" id="506608"/>
    <lineage>
        <taxon>Eukaryota</taxon>
        <taxon>Metazoa</taxon>
        <taxon>Ecdysozoa</taxon>
        <taxon>Arthropoda</taxon>
        <taxon>Hexapoda</taxon>
        <taxon>Insecta</taxon>
        <taxon>Pterygota</taxon>
        <taxon>Neoptera</taxon>
        <taxon>Paraneoptera</taxon>
        <taxon>Hemiptera</taxon>
        <taxon>Sternorrhyncha</taxon>
        <taxon>Aphidomorpha</taxon>
        <taxon>Aphidoidea</taxon>
        <taxon>Aphididae</taxon>
        <taxon>Lachninae</taxon>
        <taxon>Cinara</taxon>
    </lineage>
</organism>
<proteinExistence type="predicted"/>
<dbReference type="InterPro" id="IPR048569">
    <property type="entry name" value="RUBC_PIKBD"/>
</dbReference>
<dbReference type="OrthoDB" id="10067503at2759"/>
<dbReference type="GO" id="GO:1901981">
    <property type="term" value="F:phosphatidylinositol phosphate binding"/>
    <property type="evidence" value="ECO:0007669"/>
    <property type="project" value="TreeGrafter"/>
</dbReference>
<feature type="region of interest" description="Disordered" evidence="3">
    <location>
        <begin position="318"/>
        <end position="344"/>
    </location>
</feature>